<comment type="cofactor">
    <cofactor evidence="1">
        <name>Mg(2+)</name>
        <dbReference type="ChEBI" id="CHEBI:18420"/>
    </cofactor>
</comment>
<dbReference type="AlphaFoldDB" id="A0A484HDR8"/>
<evidence type="ECO:0000259" key="8">
    <source>
        <dbReference type="Pfam" id="PF18765"/>
    </source>
</evidence>
<reference evidence="9" key="1">
    <citation type="submission" date="2019-01" db="EMBL/GenBank/DDBJ databases">
        <authorList>
            <consortium name="Genoscope - CEA"/>
            <person name="William W."/>
        </authorList>
    </citation>
    <scope>NUCLEOTIDE SEQUENCE</scope>
    <source>
        <strain evidence="9">CR-1</strain>
    </source>
</reference>
<dbReference type="GO" id="GO:0046872">
    <property type="term" value="F:metal ion binding"/>
    <property type="evidence" value="ECO:0007669"/>
    <property type="project" value="UniProtKB-KW"/>
</dbReference>
<dbReference type="InterPro" id="IPR052038">
    <property type="entry name" value="Type-VII_TA_antitoxin"/>
</dbReference>
<dbReference type="GO" id="GO:0016779">
    <property type="term" value="F:nucleotidyltransferase activity"/>
    <property type="evidence" value="ECO:0007669"/>
    <property type="project" value="UniProtKB-KW"/>
</dbReference>
<dbReference type="Gene3D" id="3.30.460.10">
    <property type="entry name" value="Beta Polymerase, domain 2"/>
    <property type="match status" value="1"/>
</dbReference>
<keyword evidence="6" id="KW-0067">ATP-binding</keyword>
<keyword evidence="4" id="KW-0479">Metal-binding</keyword>
<organism evidence="9">
    <name type="scientific">uncultured Desulfobacteraceae bacterium</name>
    <dbReference type="NCBI Taxonomy" id="218296"/>
    <lineage>
        <taxon>Bacteria</taxon>
        <taxon>Pseudomonadati</taxon>
        <taxon>Thermodesulfobacteriota</taxon>
        <taxon>Desulfobacteria</taxon>
        <taxon>Desulfobacterales</taxon>
        <taxon>Desulfobacteraceae</taxon>
        <taxon>environmental samples</taxon>
    </lineage>
</organism>
<evidence type="ECO:0000256" key="5">
    <source>
        <dbReference type="ARBA" id="ARBA00022741"/>
    </source>
</evidence>
<sequence>MDIANINQINNYFRDKPVQKAYLFGSRQTGRSRKDSDIDILVELDHSSSIGLKFIRMRMDLEDMLGRKVDLLTDDSISRHIKACIDSEKKLIYDRRNP</sequence>
<name>A0A484HDR8_9BACT</name>
<gene>
    <name evidence="9" type="ORF">EPICR_10341</name>
</gene>
<evidence type="ECO:0000256" key="2">
    <source>
        <dbReference type="ARBA" id="ARBA00022679"/>
    </source>
</evidence>
<protein>
    <submittedName>
        <fullName evidence="9">Nucleotidyltransferase</fullName>
    </submittedName>
</protein>
<proteinExistence type="predicted"/>
<dbReference type="PANTHER" id="PTHR33571">
    <property type="entry name" value="SSL8005 PROTEIN"/>
    <property type="match status" value="1"/>
</dbReference>
<dbReference type="EMBL" id="CAACVI010000001">
    <property type="protein sequence ID" value="VEN72841.1"/>
    <property type="molecule type" value="Genomic_DNA"/>
</dbReference>
<evidence type="ECO:0000256" key="3">
    <source>
        <dbReference type="ARBA" id="ARBA00022695"/>
    </source>
</evidence>
<dbReference type="SUPFAM" id="SSF81301">
    <property type="entry name" value="Nucleotidyltransferase"/>
    <property type="match status" value="1"/>
</dbReference>
<keyword evidence="2 9" id="KW-0808">Transferase</keyword>
<evidence type="ECO:0000256" key="1">
    <source>
        <dbReference type="ARBA" id="ARBA00001946"/>
    </source>
</evidence>
<dbReference type="GO" id="GO:0005524">
    <property type="term" value="F:ATP binding"/>
    <property type="evidence" value="ECO:0007669"/>
    <property type="project" value="UniProtKB-KW"/>
</dbReference>
<feature type="domain" description="Polymerase beta nucleotidyltransferase" evidence="8">
    <location>
        <begin position="7"/>
        <end position="96"/>
    </location>
</feature>
<dbReference type="InterPro" id="IPR043519">
    <property type="entry name" value="NT_sf"/>
</dbReference>
<dbReference type="PANTHER" id="PTHR33571:SF12">
    <property type="entry name" value="BSL3053 PROTEIN"/>
    <property type="match status" value="1"/>
</dbReference>
<dbReference type="InterPro" id="IPR041633">
    <property type="entry name" value="Polbeta"/>
</dbReference>
<keyword evidence="3" id="KW-0548">Nucleotidyltransferase</keyword>
<accession>A0A484HDR8</accession>
<keyword evidence="7" id="KW-0460">Magnesium</keyword>
<evidence type="ECO:0000256" key="4">
    <source>
        <dbReference type="ARBA" id="ARBA00022723"/>
    </source>
</evidence>
<evidence type="ECO:0000256" key="7">
    <source>
        <dbReference type="ARBA" id="ARBA00022842"/>
    </source>
</evidence>
<evidence type="ECO:0000256" key="6">
    <source>
        <dbReference type="ARBA" id="ARBA00022840"/>
    </source>
</evidence>
<dbReference type="Pfam" id="PF18765">
    <property type="entry name" value="Polbeta"/>
    <property type="match status" value="1"/>
</dbReference>
<dbReference type="CDD" id="cd05403">
    <property type="entry name" value="NT_KNTase_like"/>
    <property type="match status" value="1"/>
</dbReference>
<keyword evidence="5" id="KW-0547">Nucleotide-binding</keyword>
<evidence type="ECO:0000313" key="9">
    <source>
        <dbReference type="EMBL" id="VEN72841.1"/>
    </source>
</evidence>